<feature type="domain" description="Fe/B12 periplasmic-binding" evidence="2">
    <location>
        <begin position="66"/>
        <end position="325"/>
    </location>
</feature>
<dbReference type="Gene3D" id="3.40.50.1980">
    <property type="entry name" value="Nitrogenase molybdenum iron protein domain"/>
    <property type="match status" value="2"/>
</dbReference>
<keyword evidence="1" id="KW-0732">Signal</keyword>
<reference evidence="3" key="1">
    <citation type="submission" date="2017-03" db="EMBL/GenBank/DDBJ databases">
        <authorList>
            <consortium name="AG Boll"/>
        </authorList>
    </citation>
    <scope>NUCLEOTIDE SEQUENCE [LARGE SCALE GENOMIC DNA]</scope>
    <source>
        <strain evidence="3">Chol</strain>
    </source>
</reference>
<evidence type="ECO:0000313" key="4">
    <source>
        <dbReference type="Proteomes" id="UP000242886"/>
    </source>
</evidence>
<feature type="signal peptide" evidence="1">
    <location>
        <begin position="1"/>
        <end position="28"/>
    </location>
</feature>
<dbReference type="SUPFAM" id="SSF53807">
    <property type="entry name" value="Helical backbone' metal receptor"/>
    <property type="match status" value="1"/>
</dbReference>
<gene>
    <name evidence="3" type="ORF">SDENCHOL_20679</name>
</gene>
<name>A0A7Z7HSB2_9PROT</name>
<dbReference type="AlphaFoldDB" id="A0A7Z7HSB2"/>
<dbReference type="InterPro" id="IPR002491">
    <property type="entry name" value="ABC_transptr_periplasmic_BD"/>
</dbReference>
<sequence>MPHAYEKTHFRRLALALCLWGVCQTAAAAAEASPGCTVNARTQSTQSIVDMAGRTVVLPREVKRIATVGPVPVINGYLFALGAGERIVNGLPSRFTQSDRWHLQTAIAPHLAGQPVLQGQTGSDVSLEVLVKLAPDMVITMETPRIKTLAAAKAPIVYLEWGNAADIRRNMALLGCVLDRTAMSEAYLRYFDATLARVRAALAGVAPADRPRVLYFNPHTMTTPLAIANWWIEEAGGRSVTAAMARGGTAHYSHEQVLLWNPQVLIVSSPEQATAILRDERFARIDAVRHARVHVMPTGIHSWGQRTVEQPLSVLWAAQRFHPERFARLDMAGEVRAFYRDFFGSELSSAQAREILEGASRDGMPGRRSNEK</sequence>
<dbReference type="Pfam" id="PF01497">
    <property type="entry name" value="Peripla_BP_2"/>
    <property type="match status" value="1"/>
</dbReference>
<dbReference type="PANTHER" id="PTHR30535:SF34">
    <property type="entry name" value="MOLYBDATE-BINDING PROTEIN MOLA"/>
    <property type="match status" value="1"/>
</dbReference>
<keyword evidence="4" id="KW-1185">Reference proteome</keyword>
<dbReference type="Gene3D" id="1.20.58.2180">
    <property type="match status" value="1"/>
</dbReference>
<dbReference type="RefSeq" id="WP_154717158.1">
    <property type="nucleotide sequence ID" value="NZ_LT837803.1"/>
</dbReference>
<evidence type="ECO:0000256" key="1">
    <source>
        <dbReference type="SAM" id="SignalP"/>
    </source>
</evidence>
<organism evidence="3 4">
    <name type="scientific">Sterolibacterium denitrificans</name>
    <dbReference type="NCBI Taxonomy" id="157592"/>
    <lineage>
        <taxon>Bacteria</taxon>
        <taxon>Pseudomonadati</taxon>
        <taxon>Pseudomonadota</taxon>
        <taxon>Betaproteobacteria</taxon>
        <taxon>Nitrosomonadales</taxon>
        <taxon>Sterolibacteriaceae</taxon>
        <taxon>Sterolibacterium</taxon>
    </lineage>
</organism>
<protein>
    <submittedName>
        <fullName evidence="3">Periplasmic binding protein</fullName>
    </submittedName>
</protein>
<dbReference type="PANTHER" id="PTHR30535">
    <property type="entry name" value="VITAMIN B12-BINDING PROTEIN"/>
    <property type="match status" value="1"/>
</dbReference>
<dbReference type="InterPro" id="IPR050902">
    <property type="entry name" value="ABC_Transporter_SBP"/>
</dbReference>
<dbReference type="EMBL" id="LT837803">
    <property type="protein sequence ID" value="SMB28657.1"/>
    <property type="molecule type" value="Genomic_DNA"/>
</dbReference>
<dbReference type="Proteomes" id="UP000242886">
    <property type="component" value="Chromosome SDENCHOL"/>
</dbReference>
<evidence type="ECO:0000313" key="3">
    <source>
        <dbReference type="EMBL" id="SMB28657.1"/>
    </source>
</evidence>
<feature type="chain" id="PRO_5031168838" evidence="1">
    <location>
        <begin position="29"/>
        <end position="372"/>
    </location>
</feature>
<dbReference type="PROSITE" id="PS50983">
    <property type="entry name" value="FE_B12_PBP"/>
    <property type="match status" value="1"/>
</dbReference>
<evidence type="ECO:0000259" key="2">
    <source>
        <dbReference type="PROSITE" id="PS50983"/>
    </source>
</evidence>
<proteinExistence type="predicted"/>
<accession>A0A7Z7HSB2</accession>